<comment type="caution">
    <text evidence="1">The sequence shown here is derived from an EMBL/GenBank/DDBJ whole genome shotgun (WGS) entry which is preliminary data.</text>
</comment>
<dbReference type="Proteomes" id="UP000604825">
    <property type="component" value="Unassembled WGS sequence"/>
</dbReference>
<sequence length="65" mass="6988">MAAGAGESLGVERLLSYIEDLVGVLRASADRDGNAQVGAVVRRLLSGYRSEFDDLELHIKGGFHE</sequence>
<dbReference type="EMBL" id="CAJGYO010000014">
    <property type="protein sequence ID" value="CAD6267035.1"/>
    <property type="molecule type" value="Genomic_DNA"/>
</dbReference>
<accession>A0A811RA37</accession>
<evidence type="ECO:0000313" key="2">
    <source>
        <dbReference type="Proteomes" id="UP000604825"/>
    </source>
</evidence>
<gene>
    <name evidence="1" type="ORF">NCGR_LOCUS50340</name>
</gene>
<dbReference type="OrthoDB" id="1906227at2759"/>
<reference evidence="1" key="1">
    <citation type="submission" date="2020-10" db="EMBL/GenBank/DDBJ databases">
        <authorList>
            <person name="Han B."/>
            <person name="Lu T."/>
            <person name="Zhao Q."/>
            <person name="Huang X."/>
            <person name="Zhao Y."/>
        </authorList>
    </citation>
    <scope>NUCLEOTIDE SEQUENCE</scope>
</reference>
<protein>
    <submittedName>
        <fullName evidence="1">Uncharacterized protein</fullName>
    </submittedName>
</protein>
<proteinExistence type="predicted"/>
<evidence type="ECO:0000313" key="1">
    <source>
        <dbReference type="EMBL" id="CAD6267035.1"/>
    </source>
</evidence>
<keyword evidence="2" id="KW-1185">Reference proteome</keyword>
<name>A0A811RA37_9POAL</name>
<organism evidence="1 2">
    <name type="scientific">Miscanthus lutarioriparius</name>
    <dbReference type="NCBI Taxonomy" id="422564"/>
    <lineage>
        <taxon>Eukaryota</taxon>
        <taxon>Viridiplantae</taxon>
        <taxon>Streptophyta</taxon>
        <taxon>Embryophyta</taxon>
        <taxon>Tracheophyta</taxon>
        <taxon>Spermatophyta</taxon>
        <taxon>Magnoliopsida</taxon>
        <taxon>Liliopsida</taxon>
        <taxon>Poales</taxon>
        <taxon>Poaceae</taxon>
        <taxon>PACMAD clade</taxon>
        <taxon>Panicoideae</taxon>
        <taxon>Andropogonodae</taxon>
        <taxon>Andropogoneae</taxon>
        <taxon>Saccharinae</taxon>
        <taxon>Miscanthus</taxon>
    </lineage>
</organism>
<dbReference type="AlphaFoldDB" id="A0A811RA37"/>